<protein>
    <submittedName>
        <fullName evidence="2">Uncharacterized protein</fullName>
    </submittedName>
</protein>
<evidence type="ECO:0000313" key="3">
    <source>
        <dbReference type="Proteomes" id="UP001190700"/>
    </source>
</evidence>
<name>A0AAE0H1I0_9CHLO</name>
<sequence>MRPSPTPFPFFNDPRVLSSTPVEEGEGGGLPRAAFVRIHVLYRHRVTVLRPGRFNPKNGFTLDTESVATDFAVLVSALRHVLYPVSFPEFSKLLDLEHNYDFYHVVPNEIIFTVLPIRLRYEVEKVPNSDTDRFWVQMRAAILSETEDPAPQLTTIRTMGDKHARINTDHSMAKRVKDLWHILTNSAKHTPFVTPLYITVIRELRGGTPFSFSTLCLRIRTVWREEHAFATPVTDTGSSPPPGGGGERMKKPTLNAVYVDRNPAYTTKPGW</sequence>
<evidence type="ECO:0000256" key="1">
    <source>
        <dbReference type="SAM" id="MobiDB-lite"/>
    </source>
</evidence>
<comment type="caution">
    <text evidence="2">The sequence shown here is derived from an EMBL/GenBank/DDBJ whole genome shotgun (WGS) entry which is preliminary data.</text>
</comment>
<organism evidence="2 3">
    <name type="scientific">Cymbomonas tetramitiformis</name>
    <dbReference type="NCBI Taxonomy" id="36881"/>
    <lineage>
        <taxon>Eukaryota</taxon>
        <taxon>Viridiplantae</taxon>
        <taxon>Chlorophyta</taxon>
        <taxon>Pyramimonadophyceae</taxon>
        <taxon>Pyramimonadales</taxon>
        <taxon>Pyramimonadaceae</taxon>
        <taxon>Cymbomonas</taxon>
    </lineage>
</organism>
<dbReference type="EMBL" id="LGRX02000539">
    <property type="protein sequence ID" value="KAK3288250.1"/>
    <property type="molecule type" value="Genomic_DNA"/>
</dbReference>
<gene>
    <name evidence="2" type="ORF">CYMTET_4269</name>
</gene>
<accession>A0AAE0H1I0</accession>
<evidence type="ECO:0000313" key="2">
    <source>
        <dbReference type="EMBL" id="KAK3288250.1"/>
    </source>
</evidence>
<feature type="region of interest" description="Disordered" evidence="1">
    <location>
        <begin position="232"/>
        <end position="253"/>
    </location>
</feature>
<dbReference type="AlphaFoldDB" id="A0AAE0H1I0"/>
<dbReference type="Proteomes" id="UP001190700">
    <property type="component" value="Unassembled WGS sequence"/>
</dbReference>
<proteinExistence type="predicted"/>
<reference evidence="2 3" key="1">
    <citation type="journal article" date="2015" name="Genome Biol. Evol.">
        <title>Comparative Genomics of a Bacterivorous Green Alga Reveals Evolutionary Causalities and Consequences of Phago-Mixotrophic Mode of Nutrition.</title>
        <authorList>
            <person name="Burns J.A."/>
            <person name="Paasch A."/>
            <person name="Narechania A."/>
            <person name="Kim E."/>
        </authorList>
    </citation>
    <scope>NUCLEOTIDE SEQUENCE [LARGE SCALE GENOMIC DNA]</scope>
    <source>
        <strain evidence="2 3">PLY_AMNH</strain>
    </source>
</reference>
<keyword evidence="3" id="KW-1185">Reference proteome</keyword>